<keyword evidence="4" id="KW-1185">Reference proteome</keyword>
<evidence type="ECO:0000313" key="4">
    <source>
        <dbReference type="Proteomes" id="UP001497457"/>
    </source>
</evidence>
<evidence type="ECO:0000259" key="2">
    <source>
        <dbReference type="Pfam" id="PF14303"/>
    </source>
</evidence>
<sequence length="326" mass="36972">MMDDSIGIDNISFSGPFPSVDEEADEDVVLVSPLTKKRGQRAANYSTDEDVALVLAWQSVSLDAVAGADQSSSTFWSRISEIFHRNDKTTMPRTIGSLQHRWSTIQECCNKWGSCLAQVARLRPSGVPLQEQANLAQERYKDMDRNKSKKRPFTLFHCWTLLQHNEKWANKDTECPPKRTRTNSSSSTTDEEDGGNEERERSPTPGSRGSKRPAGRKQEKERLRKESYGNGCKEAIQDMIETKKQLAMEKEARWMDIKSVEERKTANEAERLRLKGEKALVKKRKEEQKIMFMDTSSLDDTQRAYVEAMRAKILAELLGTDGSGST</sequence>
<protein>
    <recommendedName>
        <fullName evidence="2">No apical meristem-associated C-terminal domain-containing protein</fullName>
    </recommendedName>
</protein>
<dbReference type="Proteomes" id="UP001497457">
    <property type="component" value="Chromosome 5rd"/>
</dbReference>
<reference evidence="3" key="1">
    <citation type="submission" date="2024-10" db="EMBL/GenBank/DDBJ databases">
        <authorList>
            <person name="Ryan C."/>
        </authorList>
    </citation>
    <scope>NUCLEOTIDE SEQUENCE [LARGE SCALE GENOMIC DNA]</scope>
</reference>
<dbReference type="InterPro" id="IPR029466">
    <property type="entry name" value="NAM-associated_C"/>
</dbReference>
<evidence type="ECO:0000256" key="1">
    <source>
        <dbReference type="SAM" id="MobiDB-lite"/>
    </source>
</evidence>
<dbReference type="Pfam" id="PF14303">
    <property type="entry name" value="NAM-associated"/>
    <property type="match status" value="1"/>
</dbReference>
<feature type="domain" description="No apical meristem-associated C-terminal" evidence="2">
    <location>
        <begin position="151"/>
        <end position="313"/>
    </location>
</feature>
<accession>A0ABC9EYV2</accession>
<dbReference type="AlphaFoldDB" id="A0ABC9EYV2"/>
<feature type="region of interest" description="Disordered" evidence="1">
    <location>
        <begin position="171"/>
        <end position="231"/>
    </location>
</feature>
<dbReference type="PANTHER" id="PTHR45125">
    <property type="entry name" value="F21J9.4-RELATED"/>
    <property type="match status" value="1"/>
</dbReference>
<organism evidence="3 4">
    <name type="scientific">Urochloa decumbens</name>
    <dbReference type="NCBI Taxonomy" id="240449"/>
    <lineage>
        <taxon>Eukaryota</taxon>
        <taxon>Viridiplantae</taxon>
        <taxon>Streptophyta</taxon>
        <taxon>Embryophyta</taxon>
        <taxon>Tracheophyta</taxon>
        <taxon>Spermatophyta</taxon>
        <taxon>Magnoliopsida</taxon>
        <taxon>Liliopsida</taxon>
        <taxon>Poales</taxon>
        <taxon>Poaceae</taxon>
        <taxon>PACMAD clade</taxon>
        <taxon>Panicoideae</taxon>
        <taxon>Panicodae</taxon>
        <taxon>Paniceae</taxon>
        <taxon>Melinidinae</taxon>
        <taxon>Urochloa</taxon>
    </lineage>
</organism>
<dbReference type="EMBL" id="OZ075115">
    <property type="protein sequence ID" value="CAL5065287.1"/>
    <property type="molecule type" value="Genomic_DNA"/>
</dbReference>
<gene>
    <name evidence="3" type="ORF">URODEC1_LOCUS99891</name>
</gene>
<name>A0ABC9EYV2_9POAL</name>
<evidence type="ECO:0000313" key="3">
    <source>
        <dbReference type="EMBL" id="CAL5065287.1"/>
    </source>
</evidence>
<proteinExistence type="predicted"/>
<dbReference type="PANTHER" id="PTHR45125:SF3">
    <property type="entry name" value="NO-APICAL-MERISTEM-ASSOCIATED CARBOXY-TERMINAL DOMAIN PROTEIN"/>
    <property type="match status" value="1"/>
</dbReference>
<feature type="compositionally biased region" description="Basic and acidic residues" evidence="1">
    <location>
        <begin position="216"/>
        <end position="227"/>
    </location>
</feature>